<dbReference type="EMBL" id="RIAX01000002">
    <property type="protein sequence ID" value="RNF40746.1"/>
    <property type="molecule type" value="Genomic_DNA"/>
</dbReference>
<proteinExistence type="predicted"/>
<evidence type="ECO:0000313" key="2">
    <source>
        <dbReference type="EMBL" id="RNF40746.1"/>
    </source>
</evidence>
<sequence length="286" mass="33199">MTFLHLPADWVSRLSRYSIATKAKIRGHHKGSHRSARFGSSLDFSDFREYHPGDDVRHIDWNVYARTDRVYIKRFLDEQEMRVHLMIDSSKSMERKWLFTKQLAYTLGMMVLTKDDRLTVSGGQEKTVPFRKKGKSARKLFEHYMASLPGPTQNSFAGNAGFYVAKDSTVLFILSDGLEPIDDWVLFFKQTPRFSQDVRFLQISTAEERNPSFDGDMRLIDNETQEDVNVSMTQGALKAYQDKREAHNKALEAVCRKQGIQYMHVHAEDGIQQIVLQQLARRNWIE</sequence>
<dbReference type="InterPro" id="IPR002881">
    <property type="entry name" value="DUF58"/>
</dbReference>
<dbReference type="RefSeq" id="WP_123164445.1">
    <property type="nucleotide sequence ID" value="NZ_RIAX01000002.1"/>
</dbReference>
<dbReference type="SUPFAM" id="SSF53300">
    <property type="entry name" value="vWA-like"/>
    <property type="match status" value="1"/>
</dbReference>
<dbReference type="OrthoDB" id="9776116at2"/>
<keyword evidence="3" id="KW-1185">Reference proteome</keyword>
<evidence type="ECO:0000313" key="3">
    <source>
        <dbReference type="Proteomes" id="UP000275473"/>
    </source>
</evidence>
<dbReference type="Pfam" id="PF01882">
    <property type="entry name" value="DUF58"/>
    <property type="match status" value="1"/>
</dbReference>
<dbReference type="AlphaFoldDB" id="A0A3M8PAK8"/>
<reference evidence="2 3" key="1">
    <citation type="journal article" date="2018" name="Int. J. Syst. Evol. Microbiol.">
        <title>Planococcus salinus sp. nov., a moderately halophilic bacterium isolated from a saline-alkali soil.</title>
        <authorList>
            <person name="Gan L."/>
        </authorList>
    </citation>
    <scope>NUCLEOTIDE SEQUENCE [LARGE SCALE GENOMIC DNA]</scope>
    <source>
        <strain evidence="2 3">LCB217</strain>
    </source>
</reference>
<evidence type="ECO:0000259" key="1">
    <source>
        <dbReference type="Pfam" id="PF01882"/>
    </source>
</evidence>
<gene>
    <name evidence="2" type="ORF">EEX84_04795</name>
</gene>
<protein>
    <submittedName>
        <fullName evidence="2">DUF58 domain-containing protein</fullName>
    </submittedName>
</protein>
<accession>A0A3M8PAK8</accession>
<dbReference type="PANTHER" id="PTHR33608">
    <property type="entry name" value="BLL2464 PROTEIN"/>
    <property type="match status" value="1"/>
</dbReference>
<dbReference type="InterPro" id="IPR036465">
    <property type="entry name" value="vWFA_dom_sf"/>
</dbReference>
<name>A0A3M8PAK8_9BACL</name>
<feature type="domain" description="DUF58" evidence="1">
    <location>
        <begin position="46"/>
        <end position="248"/>
    </location>
</feature>
<dbReference type="Proteomes" id="UP000275473">
    <property type="component" value="Unassembled WGS sequence"/>
</dbReference>
<organism evidence="2 3">
    <name type="scientific">Planococcus salinus</name>
    <dbReference type="NCBI Taxonomy" id="1848460"/>
    <lineage>
        <taxon>Bacteria</taxon>
        <taxon>Bacillati</taxon>
        <taxon>Bacillota</taxon>
        <taxon>Bacilli</taxon>
        <taxon>Bacillales</taxon>
        <taxon>Caryophanaceae</taxon>
        <taxon>Planococcus</taxon>
    </lineage>
</organism>
<comment type="caution">
    <text evidence="2">The sequence shown here is derived from an EMBL/GenBank/DDBJ whole genome shotgun (WGS) entry which is preliminary data.</text>
</comment>
<dbReference type="PANTHER" id="PTHR33608:SF7">
    <property type="entry name" value="DUF58 DOMAIN-CONTAINING PROTEIN"/>
    <property type="match status" value="1"/>
</dbReference>